<sequence length="111" mass="12255">MRLPAWQSALLPAVAPAFRQCSQAIYRRQGSSTLNRTQPSNGAPRAKRYRAIHATPIPIKAAVDAYREAVRLNPRADGSSNNMGNCLQAHGRFDEAHEAHGAYPRAIHRAR</sequence>
<reference evidence="1 2" key="1">
    <citation type="submission" date="2020-08" db="EMBL/GenBank/DDBJ databases">
        <title>Genomic Encyclopedia of Type Strains, Phase IV (KMG-V): Genome sequencing to study the core and pangenomes of soil and plant-associated prokaryotes.</title>
        <authorList>
            <person name="Whitman W."/>
        </authorList>
    </citation>
    <scope>NUCLEOTIDE SEQUENCE [LARGE SCALE GENOMIC DNA]</scope>
    <source>
        <strain evidence="1 2">JPY158</strain>
    </source>
</reference>
<accession>A0A7W8V660</accession>
<dbReference type="SUPFAM" id="SSF48452">
    <property type="entry name" value="TPR-like"/>
    <property type="match status" value="1"/>
</dbReference>
<evidence type="ECO:0000313" key="1">
    <source>
        <dbReference type="EMBL" id="MBB5424512.1"/>
    </source>
</evidence>
<dbReference type="Gene3D" id="1.25.40.10">
    <property type="entry name" value="Tetratricopeptide repeat domain"/>
    <property type="match status" value="1"/>
</dbReference>
<proteinExistence type="predicted"/>
<dbReference type="AlphaFoldDB" id="A0A7W8V660"/>
<comment type="caution">
    <text evidence="1">The sequence shown here is derived from an EMBL/GenBank/DDBJ whole genome shotgun (WGS) entry which is preliminary data.</text>
</comment>
<dbReference type="EMBL" id="JACHDD010000004">
    <property type="protein sequence ID" value="MBB5424512.1"/>
    <property type="molecule type" value="Genomic_DNA"/>
</dbReference>
<protein>
    <recommendedName>
        <fullName evidence="3">Tetratricopeptide repeat protein</fullName>
    </recommendedName>
</protein>
<evidence type="ECO:0000313" key="2">
    <source>
        <dbReference type="Proteomes" id="UP000592780"/>
    </source>
</evidence>
<dbReference type="InterPro" id="IPR011990">
    <property type="entry name" value="TPR-like_helical_dom_sf"/>
</dbReference>
<gene>
    <name evidence="1" type="ORF">HDG40_002657</name>
</gene>
<keyword evidence="2" id="KW-1185">Reference proteome</keyword>
<evidence type="ECO:0008006" key="3">
    <source>
        <dbReference type="Google" id="ProtNLM"/>
    </source>
</evidence>
<organism evidence="1 2">
    <name type="scientific">Paraburkholderia atlantica</name>
    <dbReference type="NCBI Taxonomy" id="2654982"/>
    <lineage>
        <taxon>Bacteria</taxon>
        <taxon>Pseudomonadati</taxon>
        <taxon>Pseudomonadota</taxon>
        <taxon>Betaproteobacteria</taxon>
        <taxon>Burkholderiales</taxon>
        <taxon>Burkholderiaceae</taxon>
        <taxon>Paraburkholderia</taxon>
    </lineage>
</organism>
<name>A0A7W8V660_PARAM</name>
<dbReference type="Proteomes" id="UP000592780">
    <property type="component" value="Unassembled WGS sequence"/>
</dbReference>